<dbReference type="InterPro" id="IPR002110">
    <property type="entry name" value="Ankyrin_rpt"/>
</dbReference>
<dbReference type="EMBL" id="UGPB01000001">
    <property type="protein sequence ID" value="STY28826.1"/>
    <property type="molecule type" value="Genomic_DNA"/>
</dbReference>
<proteinExistence type="predicted"/>
<evidence type="ECO:0000313" key="2">
    <source>
        <dbReference type="Proteomes" id="UP000255297"/>
    </source>
</evidence>
<accession>A0A378LPG4</accession>
<protein>
    <submittedName>
        <fullName evidence="1">Ankyrin repeat protein</fullName>
    </submittedName>
</protein>
<dbReference type="AlphaFoldDB" id="A0A378LPG4"/>
<dbReference type="InterPro" id="IPR036770">
    <property type="entry name" value="Ankyrin_rpt-contain_sf"/>
</dbReference>
<name>A0A378LPG4_9GAMM</name>
<dbReference type="SUPFAM" id="SSF48403">
    <property type="entry name" value="Ankyrin repeat"/>
    <property type="match status" value="1"/>
</dbReference>
<reference evidence="1 2" key="1">
    <citation type="submission" date="2018-06" db="EMBL/GenBank/DDBJ databases">
        <authorList>
            <consortium name="Pathogen Informatics"/>
            <person name="Doyle S."/>
        </authorList>
    </citation>
    <scope>NUCLEOTIDE SEQUENCE [LARGE SCALE GENOMIC DNA]</scope>
    <source>
        <strain evidence="1 2">NCTC11532</strain>
    </source>
</reference>
<evidence type="ECO:0000313" key="1">
    <source>
        <dbReference type="EMBL" id="STY28826.1"/>
    </source>
</evidence>
<dbReference type="RefSeq" id="WP_031567661.1">
    <property type="nucleotide sequence ID" value="NZ_CAAAIS010000007.1"/>
</dbReference>
<dbReference type="OrthoDB" id="5654325at2"/>
<gene>
    <name evidence="1" type="ORF">NCTC11532_01003</name>
</gene>
<dbReference type="Proteomes" id="UP000255297">
    <property type="component" value="Unassembled WGS sequence"/>
</dbReference>
<sequence length="670" mass="77081">MGIEDLNEIETFYAIIEAINTQNDKDLNELVSHARKTKFKRLPTITDDNGNTILHYLMMQGSSVLMKEALGYEVGYTASFGVKNKEGKTPHECMLDLPAEKQEFKNQAESYFAPKWNQGYILQQFQRYLAYQQKQNPEQYKEEDIKRIIDTLKEGHCNGIASIWLQGWIDGKENQYQEIFHDIVYWNYDKPEETLTPELVKKFEYAIQLTRSYHINDNIFAGEKQEYDRQRIRHLYGEDQQESQISNDRPKRNDLTLEQIELFEKAPDLNVPWNALRVWEEAWDPSKYKSEKQISSLSISLDGINFFLKSLARPENEGKGFSIFTRDHALAGAYRNGQFYLFDSNFDGDEEGQGVNMAKSFNLVDEEERRAAVHELRKCGYENFGRRNLSSFQIAFKPLGKKDMNPGKYITLHTIELLESYMPKVKSGVPLDPVSFVENIESMAEYFSREDLKYLYDHVVFNHYNMNELSSDLEYKTPLLALIEKGNYPDAVKALLRSGADPLMDCDGVTPLSAAQEQPRVLTILQGNSGAQEKEQEVEKQTLPHKLRVQMSVVKIPANFREENISAVFSILNNDELVKTEDGSIPDIIKEMRTIVEDIDYTDEKDIAQSIIEIKDKIKKANGSNWSGNVQGIIEAFSSAECCDFQAIRARLHENPAFDVAIVKNKGKNL</sequence>
<keyword evidence="2" id="KW-1185">Reference proteome</keyword>
<dbReference type="SMART" id="SM00248">
    <property type="entry name" value="ANK"/>
    <property type="match status" value="2"/>
</dbReference>
<organism evidence="1 2">
    <name type="scientific">Legionella wadsworthii</name>
    <dbReference type="NCBI Taxonomy" id="28088"/>
    <lineage>
        <taxon>Bacteria</taxon>
        <taxon>Pseudomonadati</taxon>
        <taxon>Pseudomonadota</taxon>
        <taxon>Gammaproteobacteria</taxon>
        <taxon>Legionellales</taxon>
        <taxon>Legionellaceae</taxon>
        <taxon>Legionella</taxon>
    </lineage>
</organism>
<dbReference type="Gene3D" id="1.25.40.20">
    <property type="entry name" value="Ankyrin repeat-containing domain"/>
    <property type="match status" value="1"/>
</dbReference>